<comment type="function">
    <text evidence="10">Pyrophosphatase that catalyzes the hydrolysis of nucleoside triphosphates to their monophosphate derivatives, with a high preference for the non-canonical purine nucleotides XTP (xanthosine triphosphate), dITP (deoxyinosine triphosphate) and ITP. Seems to function as a house-cleaning enzyme that removes non-canonical purine nucleotides from the nucleotide pool, thus preventing their incorporation into DNA/RNA and avoiding chromosomal lesions.</text>
</comment>
<dbReference type="GO" id="GO:0046872">
    <property type="term" value="F:metal ion binding"/>
    <property type="evidence" value="ECO:0007669"/>
    <property type="project" value="UniProtKB-KW"/>
</dbReference>
<dbReference type="GO" id="GO:0035870">
    <property type="term" value="F:dITP diphosphatase activity"/>
    <property type="evidence" value="ECO:0007669"/>
    <property type="project" value="UniProtKB-UniRule"/>
</dbReference>
<evidence type="ECO:0000256" key="8">
    <source>
        <dbReference type="ARBA" id="ARBA00051875"/>
    </source>
</evidence>
<sequence length="189" mass="20952">MQLVFASNNKNKIKEIQLLLPSHIQILSLEDIGCLEDIPETADTIEGNAILKANYVSEKYGYNCFADDTGLEVEALNGEPGVYSARYAGEQKDAEDNMDKLLYELQNQANRTAQFKTVIALNLYGKQTLFVGIVKGKITTEKKGDNGFGYDPVFVAEGYSKTFAELSIEEKSGISHRGLAIQKLIDFLK</sequence>
<dbReference type="EMBL" id="SJPE01000013">
    <property type="protein sequence ID" value="TBX66632.1"/>
    <property type="molecule type" value="Genomic_DNA"/>
</dbReference>
<dbReference type="GO" id="GO:0009117">
    <property type="term" value="P:nucleotide metabolic process"/>
    <property type="evidence" value="ECO:0007669"/>
    <property type="project" value="UniProtKB-KW"/>
</dbReference>
<dbReference type="HAMAP" id="MF_01405">
    <property type="entry name" value="Non_canon_purine_NTPase"/>
    <property type="match status" value="1"/>
</dbReference>
<feature type="active site" description="Proton acceptor" evidence="10">
    <location>
        <position position="68"/>
    </location>
</feature>
<dbReference type="GO" id="GO:0009146">
    <property type="term" value="P:purine nucleoside triphosphate catabolic process"/>
    <property type="evidence" value="ECO:0007669"/>
    <property type="project" value="UniProtKB-UniRule"/>
</dbReference>
<dbReference type="NCBIfam" id="TIGR00042">
    <property type="entry name" value="RdgB/HAM1 family non-canonical purine NTP pyrophosphatase"/>
    <property type="match status" value="1"/>
</dbReference>
<dbReference type="OrthoDB" id="9807456at2"/>
<comment type="caution">
    <text evidence="12">The sequence shown here is derived from an EMBL/GenBank/DDBJ whole genome shotgun (WGS) entry which is preliminary data.</text>
</comment>
<dbReference type="GO" id="GO:0000166">
    <property type="term" value="F:nucleotide binding"/>
    <property type="evidence" value="ECO:0007669"/>
    <property type="project" value="UniProtKB-KW"/>
</dbReference>
<dbReference type="RefSeq" id="WP_131476597.1">
    <property type="nucleotide sequence ID" value="NZ_SJPE01000013.1"/>
</dbReference>
<dbReference type="GO" id="GO:0036220">
    <property type="term" value="F:ITP diphosphatase activity"/>
    <property type="evidence" value="ECO:0007669"/>
    <property type="project" value="UniProtKB-UniRule"/>
</dbReference>
<feature type="binding site" evidence="10">
    <location>
        <position position="69"/>
    </location>
    <ligand>
        <name>substrate</name>
    </ligand>
</feature>
<keyword evidence="6 10" id="KW-0460">Magnesium</keyword>
<comment type="catalytic activity">
    <reaction evidence="8 10">
        <text>dITP + H2O = dIMP + diphosphate + H(+)</text>
        <dbReference type="Rhea" id="RHEA:28342"/>
        <dbReference type="ChEBI" id="CHEBI:15377"/>
        <dbReference type="ChEBI" id="CHEBI:15378"/>
        <dbReference type="ChEBI" id="CHEBI:33019"/>
        <dbReference type="ChEBI" id="CHEBI:61194"/>
        <dbReference type="ChEBI" id="CHEBI:61382"/>
        <dbReference type="EC" id="3.6.1.66"/>
    </reaction>
</comment>
<keyword evidence="13" id="KW-1185">Reference proteome</keyword>
<dbReference type="Proteomes" id="UP000293300">
    <property type="component" value="Unassembled WGS sequence"/>
</dbReference>
<evidence type="ECO:0000256" key="1">
    <source>
        <dbReference type="ARBA" id="ARBA00008023"/>
    </source>
</evidence>
<keyword evidence="4 10" id="KW-0547">Nucleotide-binding</keyword>
<feature type="binding site" evidence="10">
    <location>
        <begin position="7"/>
        <end position="12"/>
    </location>
    <ligand>
        <name>substrate</name>
    </ligand>
</feature>
<evidence type="ECO:0000256" key="7">
    <source>
        <dbReference type="ARBA" id="ARBA00023080"/>
    </source>
</evidence>
<dbReference type="Pfam" id="PF01725">
    <property type="entry name" value="Ham1p_like"/>
    <property type="match status" value="1"/>
</dbReference>
<feature type="binding site" evidence="10">
    <location>
        <position position="68"/>
    </location>
    <ligand>
        <name>Mg(2+)</name>
        <dbReference type="ChEBI" id="CHEBI:18420"/>
    </ligand>
</feature>
<dbReference type="SUPFAM" id="SSF52972">
    <property type="entry name" value="ITPase-like"/>
    <property type="match status" value="1"/>
</dbReference>
<dbReference type="GO" id="GO:0036222">
    <property type="term" value="F:XTP diphosphatase activity"/>
    <property type="evidence" value="ECO:0007669"/>
    <property type="project" value="UniProtKB-UniRule"/>
</dbReference>
<dbReference type="InterPro" id="IPR029001">
    <property type="entry name" value="ITPase-like_fam"/>
</dbReference>
<dbReference type="InterPro" id="IPR020922">
    <property type="entry name" value="dITP/XTP_pyrophosphatase"/>
</dbReference>
<evidence type="ECO:0000313" key="12">
    <source>
        <dbReference type="EMBL" id="TBX66632.1"/>
    </source>
</evidence>
<feature type="binding site" evidence="10">
    <location>
        <position position="171"/>
    </location>
    <ligand>
        <name>substrate</name>
    </ligand>
</feature>
<evidence type="ECO:0000256" key="2">
    <source>
        <dbReference type="ARBA" id="ARBA00011738"/>
    </source>
</evidence>
<comment type="subunit">
    <text evidence="2 10">Homodimer.</text>
</comment>
<protein>
    <recommendedName>
        <fullName evidence="10">dITP/XTP pyrophosphatase</fullName>
        <ecNumber evidence="10">3.6.1.66</ecNumber>
    </recommendedName>
    <alternativeName>
        <fullName evidence="10">Non-canonical purine NTP pyrophosphatase</fullName>
    </alternativeName>
    <alternativeName>
        <fullName evidence="10">Non-standard purine NTP pyrophosphatase</fullName>
    </alternativeName>
    <alternativeName>
        <fullName evidence="10">Nucleoside-triphosphate diphosphatase</fullName>
    </alternativeName>
    <alternativeName>
        <fullName evidence="10">Nucleoside-triphosphate pyrophosphatase</fullName>
        <shortName evidence="10">NTPase</shortName>
    </alternativeName>
</protein>
<comment type="cofactor">
    <cofactor evidence="10">
        <name>Mg(2+)</name>
        <dbReference type="ChEBI" id="CHEBI:18420"/>
    </cofactor>
    <text evidence="10">Binds 1 Mg(2+) ion per subunit.</text>
</comment>
<evidence type="ECO:0000313" key="13">
    <source>
        <dbReference type="Proteomes" id="UP000293300"/>
    </source>
</evidence>
<dbReference type="PANTHER" id="PTHR11067:SF9">
    <property type="entry name" value="INOSINE TRIPHOSPHATE PYROPHOSPHATASE"/>
    <property type="match status" value="1"/>
</dbReference>
<evidence type="ECO:0000256" key="4">
    <source>
        <dbReference type="ARBA" id="ARBA00022741"/>
    </source>
</evidence>
<dbReference type="NCBIfam" id="NF011398">
    <property type="entry name" value="PRK14823.1"/>
    <property type="match status" value="1"/>
</dbReference>
<dbReference type="GO" id="GO:0017111">
    <property type="term" value="F:ribonucleoside triphosphate phosphatase activity"/>
    <property type="evidence" value="ECO:0007669"/>
    <property type="project" value="InterPro"/>
</dbReference>
<feature type="binding site" evidence="10">
    <location>
        <begin position="176"/>
        <end position="177"/>
    </location>
    <ligand>
        <name>substrate</name>
    </ligand>
</feature>
<comment type="caution">
    <text evidence="10">Lacks conserved residue(s) required for the propagation of feature annotation.</text>
</comment>
<evidence type="ECO:0000256" key="10">
    <source>
        <dbReference type="HAMAP-Rule" id="MF_01405"/>
    </source>
</evidence>
<comment type="similarity">
    <text evidence="1 10 11">Belongs to the HAM1 NTPase family.</text>
</comment>
<comment type="catalytic activity">
    <reaction evidence="10">
        <text>ITP + H2O = IMP + diphosphate + H(+)</text>
        <dbReference type="Rhea" id="RHEA:29399"/>
        <dbReference type="ChEBI" id="CHEBI:15377"/>
        <dbReference type="ChEBI" id="CHEBI:15378"/>
        <dbReference type="ChEBI" id="CHEBI:33019"/>
        <dbReference type="ChEBI" id="CHEBI:58053"/>
        <dbReference type="ChEBI" id="CHEBI:61402"/>
        <dbReference type="EC" id="3.6.1.66"/>
    </reaction>
</comment>
<evidence type="ECO:0000256" key="6">
    <source>
        <dbReference type="ARBA" id="ARBA00022842"/>
    </source>
</evidence>
<evidence type="ECO:0000256" key="5">
    <source>
        <dbReference type="ARBA" id="ARBA00022801"/>
    </source>
</evidence>
<dbReference type="FunFam" id="3.90.950.10:FF:000001">
    <property type="entry name" value="dITP/XTP pyrophosphatase"/>
    <property type="match status" value="1"/>
</dbReference>
<keyword evidence="3 10" id="KW-0479">Metal-binding</keyword>
<evidence type="ECO:0000256" key="3">
    <source>
        <dbReference type="ARBA" id="ARBA00022723"/>
    </source>
</evidence>
<accession>A0A4Q9YSP0</accession>
<proteinExistence type="inferred from homology"/>
<gene>
    <name evidence="12" type="ORF">EZL74_10645</name>
</gene>
<dbReference type="CDD" id="cd00515">
    <property type="entry name" value="HAM1"/>
    <property type="match status" value="1"/>
</dbReference>
<keyword evidence="5 10" id="KW-0378">Hydrolase</keyword>
<dbReference type="InterPro" id="IPR002637">
    <property type="entry name" value="RdgB/HAM1"/>
</dbReference>
<dbReference type="AlphaFoldDB" id="A0A4Q9YSP0"/>
<dbReference type="PANTHER" id="PTHR11067">
    <property type="entry name" value="INOSINE TRIPHOSPHATE PYROPHOSPHATASE/HAM1 PROTEIN"/>
    <property type="match status" value="1"/>
</dbReference>
<name>A0A4Q9YSP0_9FLAO</name>
<dbReference type="GO" id="GO:0005829">
    <property type="term" value="C:cytosol"/>
    <property type="evidence" value="ECO:0007669"/>
    <property type="project" value="TreeGrafter"/>
</dbReference>
<reference evidence="12 13" key="1">
    <citation type="submission" date="2019-02" db="EMBL/GenBank/DDBJ databases">
        <title>Flavobacterium sp. RD-2-33 isolated from forest soil.</title>
        <authorList>
            <person name="Chaudhary D.K."/>
        </authorList>
    </citation>
    <scope>NUCLEOTIDE SEQUENCE [LARGE SCALE GENOMIC DNA]</scope>
    <source>
        <strain evidence="12 13">RD-2-33</strain>
    </source>
</reference>
<dbReference type="Gene3D" id="3.90.950.10">
    <property type="match status" value="1"/>
</dbReference>
<organism evidence="12 13">
    <name type="scientific">Flavobacterium silvisoli</name>
    <dbReference type="NCBI Taxonomy" id="2529433"/>
    <lineage>
        <taxon>Bacteria</taxon>
        <taxon>Pseudomonadati</taxon>
        <taxon>Bacteroidota</taxon>
        <taxon>Flavobacteriia</taxon>
        <taxon>Flavobacteriales</taxon>
        <taxon>Flavobacteriaceae</taxon>
        <taxon>Flavobacterium</taxon>
    </lineage>
</organism>
<keyword evidence="7 10" id="KW-0546">Nucleotide metabolism</keyword>
<evidence type="ECO:0000256" key="9">
    <source>
        <dbReference type="ARBA" id="ARBA00052017"/>
    </source>
</evidence>
<dbReference type="EC" id="3.6.1.66" evidence="10"/>
<feature type="binding site" evidence="10">
    <location>
        <begin position="148"/>
        <end position="151"/>
    </location>
    <ligand>
        <name>substrate</name>
    </ligand>
</feature>
<comment type="catalytic activity">
    <reaction evidence="9 10">
        <text>XTP + H2O = XMP + diphosphate + H(+)</text>
        <dbReference type="Rhea" id="RHEA:28610"/>
        <dbReference type="ChEBI" id="CHEBI:15377"/>
        <dbReference type="ChEBI" id="CHEBI:15378"/>
        <dbReference type="ChEBI" id="CHEBI:33019"/>
        <dbReference type="ChEBI" id="CHEBI:57464"/>
        <dbReference type="ChEBI" id="CHEBI:61314"/>
        <dbReference type="EC" id="3.6.1.66"/>
    </reaction>
</comment>
<evidence type="ECO:0000256" key="11">
    <source>
        <dbReference type="RuleBase" id="RU003781"/>
    </source>
</evidence>